<dbReference type="RefSeq" id="WP_119750942.1">
    <property type="nucleotide sequence ID" value="NZ_QZCG01000012.1"/>
</dbReference>
<proteinExistence type="predicted"/>
<dbReference type="Proteomes" id="UP000284202">
    <property type="component" value="Unassembled WGS sequence"/>
</dbReference>
<evidence type="ECO:0000313" key="2">
    <source>
        <dbReference type="EMBL" id="RJE83128.1"/>
    </source>
</evidence>
<dbReference type="NCBIfam" id="TIGR01300">
    <property type="entry name" value="CPA3_mnhG_phaG"/>
    <property type="match status" value="1"/>
</dbReference>
<feature type="transmembrane region" description="Helical" evidence="1">
    <location>
        <begin position="68"/>
        <end position="89"/>
    </location>
</feature>
<dbReference type="AlphaFoldDB" id="A0A418SQC1"/>
<dbReference type="Pfam" id="PF03334">
    <property type="entry name" value="PhaG_MnhG_YufB"/>
    <property type="match status" value="1"/>
</dbReference>
<feature type="transmembrane region" description="Helical" evidence="1">
    <location>
        <begin position="6"/>
        <end position="28"/>
    </location>
</feature>
<dbReference type="InterPro" id="IPR005133">
    <property type="entry name" value="PhaG_MnhG_YufB"/>
</dbReference>
<dbReference type="PANTHER" id="PTHR34703:SF1">
    <property type="entry name" value="ANTIPORTER SUBUNIT MNHG2-RELATED"/>
    <property type="match status" value="1"/>
</dbReference>
<keyword evidence="1" id="KW-1133">Transmembrane helix</keyword>
<dbReference type="OrthoDB" id="4427992at2"/>
<dbReference type="NCBIfam" id="NF009316">
    <property type="entry name" value="PRK12674.1-5"/>
    <property type="match status" value="1"/>
</dbReference>
<keyword evidence="1" id="KW-0472">Membrane</keyword>
<evidence type="ECO:0000256" key="1">
    <source>
        <dbReference type="SAM" id="Phobius"/>
    </source>
</evidence>
<reference evidence="3" key="1">
    <citation type="submission" date="2018-09" db="EMBL/GenBank/DDBJ databases">
        <title>Acidovorax cavernicola nov. sp. isolated from Gruta de las Maravillas (Aracena, Spain).</title>
        <authorList>
            <person name="Jurado V."/>
            <person name="Gutierrez-Patricio S."/>
            <person name="Gonzalez-Pimentel J.L."/>
            <person name="Miller A.Z."/>
            <person name="Laiz L."/>
            <person name="Saiz-Jimenez C."/>
        </authorList>
    </citation>
    <scope>NUCLEOTIDE SEQUENCE [LARGE SCALE GENOMIC DNA]</scope>
    <source>
        <strain evidence="3">1011MAR3C25</strain>
    </source>
</reference>
<feature type="transmembrane region" description="Helical" evidence="1">
    <location>
        <begin position="40"/>
        <end position="62"/>
    </location>
</feature>
<comment type="caution">
    <text evidence="2">The sequence shown here is derived from an EMBL/GenBank/DDBJ whole genome shotgun (WGS) entry which is preliminary data.</text>
</comment>
<keyword evidence="1" id="KW-0812">Transmembrane</keyword>
<dbReference type="PANTHER" id="PTHR34703">
    <property type="entry name" value="ANTIPORTER SUBUNIT MNHG2-RELATED"/>
    <property type="match status" value="1"/>
</dbReference>
<evidence type="ECO:0000313" key="3">
    <source>
        <dbReference type="Proteomes" id="UP000284202"/>
    </source>
</evidence>
<sequence>MSMIAEILISALLVIGGLFGVIGSYGLVKLPDQMTRLHAPTKAATLGVGGVLLASLAWFAFFGEHPSWHELLITLFLFVTAPITGLMIAKSHMHLSWHADELPDCGEDQNWATYGASAERSLVGNGTENDSTDRDMRE</sequence>
<keyword evidence="3" id="KW-1185">Reference proteome</keyword>
<protein>
    <submittedName>
        <fullName evidence="2">Na+/H+ antiporter subunit G</fullName>
    </submittedName>
</protein>
<dbReference type="GO" id="GO:0015385">
    <property type="term" value="F:sodium:proton antiporter activity"/>
    <property type="evidence" value="ECO:0007669"/>
    <property type="project" value="TreeGrafter"/>
</dbReference>
<gene>
    <name evidence="2" type="ORF">D3P04_16880</name>
</gene>
<name>A0A418SQC1_9RHOB</name>
<accession>A0A418SQC1</accession>
<organism evidence="2 3">
    <name type="scientific">Paracoccus onubensis</name>
    <dbReference type="NCBI Taxonomy" id="1675788"/>
    <lineage>
        <taxon>Bacteria</taxon>
        <taxon>Pseudomonadati</taxon>
        <taxon>Pseudomonadota</taxon>
        <taxon>Alphaproteobacteria</taxon>
        <taxon>Rhodobacterales</taxon>
        <taxon>Paracoccaceae</taxon>
        <taxon>Paracoccus</taxon>
    </lineage>
</organism>
<dbReference type="EMBL" id="QZCG01000012">
    <property type="protein sequence ID" value="RJE83128.1"/>
    <property type="molecule type" value="Genomic_DNA"/>
</dbReference>